<proteinExistence type="inferred from homology"/>
<gene>
    <name evidence="4" type="ORF">J5N97_021824</name>
</gene>
<feature type="domain" description="Wings apart-like protein C-terminal" evidence="3">
    <location>
        <begin position="116"/>
        <end position="430"/>
    </location>
</feature>
<evidence type="ECO:0000256" key="1">
    <source>
        <dbReference type="ARBA" id="ARBA00006854"/>
    </source>
</evidence>
<feature type="region of interest" description="Disordered" evidence="2">
    <location>
        <begin position="1"/>
        <end position="105"/>
    </location>
</feature>
<comment type="similarity">
    <text evidence="1">Belongs to the WAPL family.</text>
</comment>
<evidence type="ECO:0000313" key="5">
    <source>
        <dbReference type="Proteomes" id="UP001085076"/>
    </source>
</evidence>
<evidence type="ECO:0000256" key="2">
    <source>
        <dbReference type="SAM" id="MobiDB-lite"/>
    </source>
</evidence>
<comment type="caution">
    <text evidence="4">The sequence shown here is derived from an EMBL/GenBank/DDBJ whole genome shotgun (WGS) entry which is preliminary data.</text>
</comment>
<dbReference type="InterPro" id="IPR039874">
    <property type="entry name" value="WAPL"/>
</dbReference>
<dbReference type="AlphaFoldDB" id="A0A9D5C911"/>
<dbReference type="PANTHER" id="PTHR22100">
    <property type="entry name" value="WINGS APART-LIKE PROTEIN HOMOLOG"/>
    <property type="match status" value="1"/>
</dbReference>
<reference evidence="4" key="2">
    <citation type="journal article" date="2022" name="Hortic Res">
        <title>The genome of Dioscorea zingiberensis sheds light on the biosynthesis, origin and evolution of the medicinally important diosgenin saponins.</title>
        <authorList>
            <person name="Li Y."/>
            <person name="Tan C."/>
            <person name="Li Z."/>
            <person name="Guo J."/>
            <person name="Li S."/>
            <person name="Chen X."/>
            <person name="Wang C."/>
            <person name="Dai X."/>
            <person name="Yang H."/>
            <person name="Song W."/>
            <person name="Hou L."/>
            <person name="Xu J."/>
            <person name="Tong Z."/>
            <person name="Xu A."/>
            <person name="Yuan X."/>
            <person name="Wang W."/>
            <person name="Yang Q."/>
            <person name="Chen L."/>
            <person name="Sun Z."/>
            <person name="Wang K."/>
            <person name="Pan B."/>
            <person name="Chen J."/>
            <person name="Bao Y."/>
            <person name="Liu F."/>
            <person name="Qi X."/>
            <person name="Gang D.R."/>
            <person name="Wen J."/>
            <person name="Li J."/>
        </authorList>
    </citation>
    <scope>NUCLEOTIDE SEQUENCE</scope>
    <source>
        <strain evidence="4">Dzin_1.0</strain>
    </source>
</reference>
<dbReference type="Gene3D" id="1.25.10.10">
    <property type="entry name" value="Leucine-rich Repeat Variant"/>
    <property type="match status" value="2"/>
</dbReference>
<dbReference type="OrthoDB" id="78088at2759"/>
<dbReference type="FunFam" id="1.25.10.10:FF:000519">
    <property type="entry name" value="WAPL (Wings apart-like protein regulation of heterochromatin) protein"/>
    <property type="match status" value="1"/>
</dbReference>
<name>A0A9D5C911_9LILI</name>
<accession>A0A9D5C911</accession>
<keyword evidence="5" id="KW-1185">Reference proteome</keyword>
<dbReference type="EMBL" id="JAGGNH010000006">
    <property type="protein sequence ID" value="KAJ0968947.1"/>
    <property type="molecule type" value="Genomic_DNA"/>
</dbReference>
<feature type="compositionally biased region" description="Basic residues" evidence="2">
    <location>
        <begin position="1"/>
        <end position="13"/>
    </location>
</feature>
<dbReference type="Proteomes" id="UP001085076">
    <property type="component" value="Miscellaneous, Linkage group lg06"/>
</dbReference>
<protein>
    <recommendedName>
        <fullName evidence="3">Wings apart-like protein C-terminal domain-containing protein</fullName>
    </recommendedName>
</protein>
<evidence type="ECO:0000313" key="4">
    <source>
        <dbReference type="EMBL" id="KAJ0968947.1"/>
    </source>
</evidence>
<sequence length="924" mass="100054">MIVRTYARRRGLPKSHSDPNLLAADYDPNAAEADDDLHEPFLSQGTGSHAPAPPVFFSSQDSSPWSLDPFDLPPDEPTAPLLPMSKESNSARRKGRGLKRGCGGEVKNAKGAATATLMEAQEFGEMMEHVDEVNFALDGLRPRQPARIRRASLLSLLSICETAQQRRLLRAQGMAKEIIDAVLGLNLDDSPSTVAAAALFFVLASDAQDDHLLDSPSCIRFLLKLLNPHISDSANDKIPTIGHKLLGIRKPDAEGTGMKGLDSSSSAIMSKVHAILLSCKELKSGNGDDDVNGRPELSSKWISLLTMEKACLSTVSFEDTSDTVRKVGGAFKEKLREFGGLDAISDVVSSCYSSMEKWLKHVSHSVGDIKDGTALQSAVLLLKCLKIMENATFLSKDNQKHLLGMKSNTKSGGLHLSFVGMIISFIKLLSGLSLHQSSWNISKNVKPSNCLSERMAADFYAASENQLKGNPLDNQDQTLSCDQNGHSGIEASPLKRMDGCPKRQRFSGSQLEESILDSEMTISSGTDVCSKNRIGNSTPLALRNGALNGSNGESHKNATGLSKNHCRGSNGWISIKSIGSKMTLSSLSRKPHISEDLKGDCVKDSFDPFAFDEDDMEPSKWELLAKKKEPMQTAQISSLNKVMDEPDLQVRQINNELSQVTDKENHLTVGGSSLTSIEEDSTLIEDCLLAAIKVLMNLTNDNPIGCRQIAACGGLDTLASLIFSHFPSFDLSCSMHSQLKDTISSSSSHIEAGQLKSKHPSDHELDFLVAILGLLVNLVEKDNQNRSRLVSAQVTVEGPGISEQSRNHRDVIPLLCSIFLANQGTGEGVGDESLLPCDDEASLLQGEREAEMMIIGAYAALLLAFLSTESTNAREAIARCLPNNNLLALVPVLERFVAFHLSLNMISPETHSAVSEVIESCKEP</sequence>
<dbReference type="InterPro" id="IPR022771">
    <property type="entry name" value="WAPL_C"/>
</dbReference>
<dbReference type="Pfam" id="PF07814">
    <property type="entry name" value="WAPL"/>
    <property type="match status" value="1"/>
</dbReference>
<evidence type="ECO:0000259" key="3">
    <source>
        <dbReference type="Pfam" id="PF07814"/>
    </source>
</evidence>
<reference evidence="4" key="1">
    <citation type="submission" date="2021-03" db="EMBL/GenBank/DDBJ databases">
        <authorList>
            <person name="Li Z."/>
            <person name="Yang C."/>
        </authorList>
    </citation>
    <scope>NUCLEOTIDE SEQUENCE</scope>
    <source>
        <strain evidence="4">Dzin_1.0</strain>
        <tissue evidence="4">Leaf</tissue>
    </source>
</reference>
<dbReference type="PANTHER" id="PTHR22100:SF13">
    <property type="entry name" value="WINGS APART-LIKE PROTEIN HOMOLOG"/>
    <property type="match status" value="1"/>
</dbReference>
<dbReference type="InterPro" id="IPR011989">
    <property type="entry name" value="ARM-like"/>
</dbReference>
<organism evidence="4 5">
    <name type="scientific">Dioscorea zingiberensis</name>
    <dbReference type="NCBI Taxonomy" id="325984"/>
    <lineage>
        <taxon>Eukaryota</taxon>
        <taxon>Viridiplantae</taxon>
        <taxon>Streptophyta</taxon>
        <taxon>Embryophyta</taxon>
        <taxon>Tracheophyta</taxon>
        <taxon>Spermatophyta</taxon>
        <taxon>Magnoliopsida</taxon>
        <taxon>Liliopsida</taxon>
        <taxon>Dioscoreales</taxon>
        <taxon>Dioscoreaceae</taxon>
        <taxon>Dioscorea</taxon>
    </lineage>
</organism>